<dbReference type="InterPro" id="IPR029061">
    <property type="entry name" value="THDP-binding"/>
</dbReference>
<dbReference type="Gene3D" id="3.40.50.920">
    <property type="match status" value="1"/>
</dbReference>
<dbReference type="SUPFAM" id="SSF52922">
    <property type="entry name" value="TK C-terminal domain-like"/>
    <property type="match status" value="1"/>
</dbReference>
<dbReference type="InterPro" id="IPR033412">
    <property type="entry name" value="PFOR_II"/>
</dbReference>
<evidence type="ECO:0000256" key="1">
    <source>
        <dbReference type="ARBA" id="ARBA00023002"/>
    </source>
</evidence>
<dbReference type="AlphaFoldDB" id="A0A7V0LU79"/>
<evidence type="ECO:0000313" key="4">
    <source>
        <dbReference type="EMBL" id="HDL60243.1"/>
    </source>
</evidence>
<dbReference type="NCBIfam" id="NF006412">
    <property type="entry name" value="PRK08659.1"/>
    <property type="match status" value="1"/>
</dbReference>
<comment type="caution">
    <text evidence="4">The sequence shown here is derived from an EMBL/GenBank/DDBJ whole genome shotgun (WGS) entry which is preliminary data.</text>
</comment>
<name>A0A7V0LU79_UNCW3</name>
<dbReference type="SUPFAM" id="SSF52518">
    <property type="entry name" value="Thiamin diphosphate-binding fold (THDP-binding)"/>
    <property type="match status" value="1"/>
</dbReference>
<dbReference type="GO" id="GO:0006979">
    <property type="term" value="P:response to oxidative stress"/>
    <property type="evidence" value="ECO:0007669"/>
    <property type="project" value="TreeGrafter"/>
</dbReference>
<keyword evidence="1" id="KW-0560">Oxidoreductase</keyword>
<dbReference type="PANTHER" id="PTHR32154:SF14">
    <property type="entry name" value="2-OXOGLUTARATE SYNTHASE SUBUNIT KORA"/>
    <property type="match status" value="1"/>
</dbReference>
<organism evidence="4">
    <name type="scientific">candidate division WOR-3 bacterium</name>
    <dbReference type="NCBI Taxonomy" id="2052148"/>
    <lineage>
        <taxon>Bacteria</taxon>
        <taxon>Bacteria division WOR-3</taxon>
    </lineage>
</organism>
<dbReference type="PANTHER" id="PTHR32154">
    <property type="entry name" value="PYRUVATE-FLAVODOXIN OXIDOREDUCTASE-RELATED"/>
    <property type="match status" value="1"/>
</dbReference>
<dbReference type="FunFam" id="3.40.50.970:FF:000022">
    <property type="entry name" value="2-oxoglutarate ferredoxin oxidoreductase alpha subunit"/>
    <property type="match status" value="1"/>
</dbReference>
<reference evidence="4" key="1">
    <citation type="journal article" date="2020" name="mSystems">
        <title>Genome- and Community-Level Interaction Insights into Carbon Utilization and Element Cycling Functions of Hydrothermarchaeota in Hydrothermal Sediment.</title>
        <authorList>
            <person name="Zhou Z."/>
            <person name="Liu Y."/>
            <person name="Xu W."/>
            <person name="Pan J."/>
            <person name="Luo Z.H."/>
            <person name="Li M."/>
        </authorList>
    </citation>
    <scope>NUCLEOTIDE SEQUENCE [LARGE SCALE GENOMIC DNA]</scope>
    <source>
        <strain evidence="4">HyVt-28</strain>
    </source>
</reference>
<feature type="domain" description="Pyruvate:ferredoxin oxidoreductase core" evidence="3">
    <location>
        <begin position="269"/>
        <end position="361"/>
    </location>
</feature>
<dbReference type="Pfam" id="PF01855">
    <property type="entry name" value="POR_N"/>
    <property type="match status" value="1"/>
</dbReference>
<evidence type="ECO:0000259" key="3">
    <source>
        <dbReference type="Pfam" id="PF17147"/>
    </source>
</evidence>
<dbReference type="InterPro" id="IPR050722">
    <property type="entry name" value="Pyruvate:ferred/Flavod_OxRd"/>
</dbReference>
<protein>
    <submittedName>
        <fullName evidence="4">2-oxoacid:acceptor oxidoreductase subunit alpha</fullName>
    </submittedName>
</protein>
<dbReference type="Proteomes" id="UP000886381">
    <property type="component" value="Unassembled WGS sequence"/>
</dbReference>
<accession>A0A7V0LU79</accession>
<dbReference type="EMBL" id="DRDR01000092">
    <property type="protein sequence ID" value="HDL60243.1"/>
    <property type="molecule type" value="Genomic_DNA"/>
</dbReference>
<dbReference type="Gene3D" id="3.40.50.970">
    <property type="match status" value="1"/>
</dbReference>
<dbReference type="CDD" id="cd07034">
    <property type="entry name" value="TPP_PYR_PFOR_IOR-alpha_like"/>
    <property type="match status" value="1"/>
</dbReference>
<sequence length="371" mass="41070">MSLKLLQGNEAAALAAIKAGVRFYAGYPITPSSEVAEIMSRELPKVNGIFIQMEDEIGSLAACIGARLGGMKAMTATSGPGFSLMQEHLGYAAMTEVPVVILNAMRGGPSTGAPTRPSQGDVMQARWGTHGDHPIVVFAPQSVSEVFQFVIDAVNISEILRIPVVVLTDEITSHMREKVNIPEKIEIFTPPSIIKENYLPYSDDNNVGGYLLPFGEGVRYHITGLIHGEDGFPSNNPEIARKNLDRFKKKMEKALKYAEDVEEYLIEDAEIIFFPYGIVARAVKEVVEILRKKGVKAGYIRPKIIWPFPHTSLEKIDGKVEYIIVPEMNQGQLVYEIMAHVKNSKVIPVNRYDGELFDPDELVKSAEELIK</sequence>
<gene>
    <name evidence="4" type="ORF">ENH14_02180</name>
</gene>
<feature type="domain" description="Pyruvate flavodoxin/ferredoxin oxidoreductase pyrimidine binding" evidence="2">
    <location>
        <begin position="15"/>
        <end position="236"/>
    </location>
</feature>
<dbReference type="InterPro" id="IPR002880">
    <property type="entry name" value="Pyrv_Fd/Flavodoxin_OxRdtase_N"/>
</dbReference>
<dbReference type="GO" id="GO:0016491">
    <property type="term" value="F:oxidoreductase activity"/>
    <property type="evidence" value="ECO:0007669"/>
    <property type="project" value="UniProtKB-KW"/>
</dbReference>
<proteinExistence type="predicted"/>
<evidence type="ECO:0000259" key="2">
    <source>
        <dbReference type="Pfam" id="PF01855"/>
    </source>
</evidence>
<dbReference type="InterPro" id="IPR009014">
    <property type="entry name" value="Transketo_C/PFOR_II"/>
</dbReference>
<dbReference type="Pfam" id="PF17147">
    <property type="entry name" value="PFOR_II"/>
    <property type="match status" value="1"/>
</dbReference>